<dbReference type="EMBL" id="JAOTOJ010000003">
    <property type="protein sequence ID" value="KAK9404836.1"/>
    <property type="molecule type" value="Genomic_DNA"/>
</dbReference>
<dbReference type="GO" id="GO:0045944">
    <property type="term" value="P:positive regulation of transcription by RNA polymerase II"/>
    <property type="evidence" value="ECO:0007669"/>
    <property type="project" value="UniProtKB-ARBA"/>
</dbReference>
<evidence type="ECO:0000256" key="14">
    <source>
        <dbReference type="SAM" id="MobiDB-lite"/>
    </source>
</evidence>
<keyword evidence="4" id="KW-0677">Repeat</keyword>
<feature type="domain" description="C2H2-type" evidence="15">
    <location>
        <begin position="344"/>
        <end position="372"/>
    </location>
</feature>
<gene>
    <name evidence="16" type="ORF">NXF25_009663</name>
</gene>
<dbReference type="GO" id="GO:0005634">
    <property type="term" value="C:nucleus"/>
    <property type="evidence" value="ECO:0007669"/>
    <property type="project" value="UniProtKB-SubCell"/>
</dbReference>
<organism evidence="16 17">
    <name type="scientific">Crotalus adamanteus</name>
    <name type="common">Eastern diamondback rattlesnake</name>
    <dbReference type="NCBI Taxonomy" id="8729"/>
    <lineage>
        <taxon>Eukaryota</taxon>
        <taxon>Metazoa</taxon>
        <taxon>Chordata</taxon>
        <taxon>Craniata</taxon>
        <taxon>Vertebrata</taxon>
        <taxon>Euteleostomi</taxon>
        <taxon>Lepidosauria</taxon>
        <taxon>Squamata</taxon>
        <taxon>Bifurcata</taxon>
        <taxon>Unidentata</taxon>
        <taxon>Episquamata</taxon>
        <taxon>Toxicofera</taxon>
        <taxon>Serpentes</taxon>
        <taxon>Colubroidea</taxon>
        <taxon>Viperidae</taxon>
        <taxon>Crotalinae</taxon>
        <taxon>Crotalus</taxon>
    </lineage>
</organism>
<evidence type="ECO:0000256" key="11">
    <source>
        <dbReference type="ARBA" id="ARBA00061457"/>
    </source>
</evidence>
<evidence type="ECO:0000256" key="4">
    <source>
        <dbReference type="ARBA" id="ARBA00022737"/>
    </source>
</evidence>
<dbReference type="FunFam" id="3.30.160.60:FF:000420">
    <property type="entry name" value="Putative transcriptional repressor ctcf"/>
    <property type="match status" value="1"/>
</dbReference>
<sequence>MILEGRKKPPVSAERQFALLEEGEKFPFFQYIKTTMDHQEDTEPDEHFTKIKTEERVQDKTQEGSCNYPEKIEDVHSILFKKVLEEVDKRPPSSSEGEKNFTLLKTVHLKTEKDNIQGPCLIDHPVELHTMLQRETDFIRSLEGMPDSIEIQEKPGKVLAISLAESIYALHEMEVISGPKGKPGFQEERWSIEKDPYIPQVDREENRAGDGGRDWQLLVAEEGRIASQPDSEATDIANGGNKATLLHNSESKAQSKDSISQPPVAISRDVSLEIQEDIVQQGKGSIQQHCNLCLFATFSLSDFKRHMKKHSHEKPHQCHICLKAFRTLSLLRNHVNTHTGTKPHKCNECDMAFVTVGELSRHKRYKHTLEKPFKCSICNYCSVEASKLKRHIRSHTGERPYSCTVCSYASRDTYKLKRHMVTHSGEKPFECVICKARFTQAGTLKFHVLHKHEENVPKYQCPQCAISVARKGDLSIHLRNLHSYIEIPVKCNYCDSAFHERYALQQHKKIHRDEKKFKCDQCSYTCKQERHMIVHKRTHTGEKPFVCLSCNKGFRQKQLLTVHFKKYHDSSFEPKVYACPKCGKAYSRWNNMRKHAEKCKEARAVESSPSCRASKRKKKERRHPVAKQEASVCVNTPLCTPKSVSLEAWEKKETALDDCKAGITSGKRLGTMGCSEARMMRDDRRVDGQDKITDEKSRPDNCSNYILRILHPSPMGLCCSPLTMNAAALAAGFHPCLSKLPLLCKAK</sequence>
<evidence type="ECO:0000256" key="3">
    <source>
        <dbReference type="ARBA" id="ARBA00022723"/>
    </source>
</evidence>
<evidence type="ECO:0000313" key="16">
    <source>
        <dbReference type="EMBL" id="KAK9404836.1"/>
    </source>
</evidence>
<keyword evidence="3" id="KW-0479">Metal-binding</keyword>
<dbReference type="GO" id="GO:0000978">
    <property type="term" value="F:RNA polymerase II cis-regulatory region sequence-specific DNA binding"/>
    <property type="evidence" value="ECO:0007669"/>
    <property type="project" value="TreeGrafter"/>
</dbReference>
<dbReference type="SUPFAM" id="SSF57667">
    <property type="entry name" value="beta-beta-alpha zinc fingers"/>
    <property type="match status" value="7"/>
</dbReference>
<evidence type="ECO:0000256" key="5">
    <source>
        <dbReference type="ARBA" id="ARBA00022771"/>
    </source>
</evidence>
<keyword evidence="2" id="KW-0678">Repressor</keyword>
<dbReference type="GO" id="GO:0000981">
    <property type="term" value="F:DNA-binding transcription factor activity, RNA polymerase II-specific"/>
    <property type="evidence" value="ECO:0007669"/>
    <property type="project" value="TreeGrafter"/>
</dbReference>
<keyword evidence="5 13" id="KW-0863">Zinc-finger</keyword>
<evidence type="ECO:0000256" key="8">
    <source>
        <dbReference type="ARBA" id="ARBA00023125"/>
    </source>
</evidence>
<dbReference type="InterPro" id="IPR050329">
    <property type="entry name" value="GLI_C2H2-zinc-finger"/>
</dbReference>
<evidence type="ECO:0000256" key="12">
    <source>
        <dbReference type="ARBA" id="ARBA00079129"/>
    </source>
</evidence>
<dbReference type="Pfam" id="PF00096">
    <property type="entry name" value="zf-C2H2"/>
    <property type="match status" value="4"/>
</dbReference>
<feature type="domain" description="C2H2-type" evidence="15">
    <location>
        <begin position="577"/>
        <end position="595"/>
    </location>
</feature>
<feature type="compositionally biased region" description="Basic and acidic residues" evidence="14">
    <location>
        <begin position="38"/>
        <end position="62"/>
    </location>
</feature>
<dbReference type="Gene3D" id="3.30.160.60">
    <property type="entry name" value="Classic Zinc Finger"/>
    <property type="match status" value="8"/>
</dbReference>
<feature type="region of interest" description="Disordered" evidence="14">
    <location>
        <begin position="38"/>
        <end position="64"/>
    </location>
</feature>
<dbReference type="PROSITE" id="PS50157">
    <property type="entry name" value="ZINC_FINGER_C2H2_2"/>
    <property type="match status" value="11"/>
</dbReference>
<dbReference type="InterPro" id="IPR036236">
    <property type="entry name" value="Znf_C2H2_sf"/>
</dbReference>
<feature type="domain" description="C2H2-type" evidence="15">
    <location>
        <begin position="489"/>
        <end position="516"/>
    </location>
</feature>
<dbReference type="FunFam" id="3.30.160.60:FF:000222">
    <property type="entry name" value="Putative transcriptional repressor ctcf"/>
    <property type="match status" value="1"/>
</dbReference>
<keyword evidence="17" id="KW-1185">Reference proteome</keyword>
<dbReference type="InterPro" id="IPR013087">
    <property type="entry name" value="Znf_C2H2_type"/>
</dbReference>
<feature type="domain" description="C2H2-type" evidence="15">
    <location>
        <begin position="373"/>
        <end position="400"/>
    </location>
</feature>
<keyword evidence="10" id="KW-0539">Nucleus</keyword>
<dbReference type="FunFam" id="3.30.160.60:FF:000802">
    <property type="entry name" value="CCCTC-binding factor like"/>
    <property type="match status" value="1"/>
</dbReference>
<evidence type="ECO:0000256" key="13">
    <source>
        <dbReference type="PROSITE-ProRule" id="PRU00042"/>
    </source>
</evidence>
<dbReference type="PROSITE" id="PS00028">
    <property type="entry name" value="ZINC_FINGER_C2H2_1"/>
    <property type="match status" value="7"/>
</dbReference>
<name>A0AAW1BR50_CROAD</name>
<keyword evidence="9" id="KW-0804">Transcription</keyword>
<dbReference type="FunFam" id="3.30.160.60:FF:000373">
    <property type="entry name" value="Putative transcriptional repressor ctcf"/>
    <property type="match status" value="1"/>
</dbReference>
<feature type="domain" description="C2H2-type" evidence="15">
    <location>
        <begin position="316"/>
        <end position="343"/>
    </location>
</feature>
<comment type="subcellular location">
    <subcellularLocation>
        <location evidence="1">Nucleus</location>
    </subcellularLocation>
</comment>
<comment type="caution">
    <text evidence="16">The sequence shown here is derived from an EMBL/GenBank/DDBJ whole genome shotgun (WGS) entry which is preliminary data.</text>
</comment>
<accession>A0AAW1BR50</accession>
<feature type="domain" description="C2H2-type" evidence="15">
    <location>
        <begin position="459"/>
        <end position="483"/>
    </location>
</feature>
<dbReference type="PANTHER" id="PTHR19818:SF163">
    <property type="entry name" value="C2H2-TYPE DOMAIN-CONTAINING PROTEIN"/>
    <property type="match status" value="1"/>
</dbReference>
<keyword evidence="6" id="KW-0862">Zinc</keyword>
<reference evidence="16 17" key="1">
    <citation type="journal article" date="2024" name="Proc. Natl. Acad. Sci. U.S.A.">
        <title>The genetic regulatory architecture and epigenomic basis for age-related changes in rattlesnake venom.</title>
        <authorList>
            <person name="Hogan M.P."/>
            <person name="Holding M.L."/>
            <person name="Nystrom G.S."/>
            <person name="Colston T.J."/>
            <person name="Bartlett D.A."/>
            <person name="Mason A.J."/>
            <person name="Ellsworth S.A."/>
            <person name="Rautsaw R.M."/>
            <person name="Lawrence K.C."/>
            <person name="Strickland J.L."/>
            <person name="He B."/>
            <person name="Fraser P."/>
            <person name="Margres M.J."/>
            <person name="Gilbert D.M."/>
            <person name="Gibbs H.L."/>
            <person name="Parkinson C.L."/>
            <person name="Rokyta D.R."/>
        </authorList>
    </citation>
    <scope>NUCLEOTIDE SEQUENCE [LARGE SCALE GENOMIC DNA]</scope>
    <source>
        <strain evidence="16">DRR0105</strain>
    </source>
</reference>
<dbReference type="GO" id="GO:0008270">
    <property type="term" value="F:zinc ion binding"/>
    <property type="evidence" value="ECO:0007669"/>
    <property type="project" value="UniProtKB-KW"/>
</dbReference>
<feature type="domain" description="C2H2-type" evidence="15">
    <location>
        <begin position="288"/>
        <end position="315"/>
    </location>
</feature>
<dbReference type="AlphaFoldDB" id="A0AAW1BR50"/>
<feature type="domain" description="C2H2-type" evidence="15">
    <location>
        <begin position="517"/>
        <end position="544"/>
    </location>
</feature>
<keyword evidence="7" id="KW-0805">Transcription regulation</keyword>
<evidence type="ECO:0000256" key="1">
    <source>
        <dbReference type="ARBA" id="ARBA00004123"/>
    </source>
</evidence>
<keyword evidence="8" id="KW-0238">DNA-binding</keyword>
<comment type="similarity">
    <text evidence="11">Belongs to the CTCF zinc-finger protein family.</text>
</comment>
<dbReference type="Proteomes" id="UP001474421">
    <property type="component" value="Unassembled WGS sequence"/>
</dbReference>
<evidence type="ECO:0000313" key="17">
    <source>
        <dbReference type="Proteomes" id="UP001474421"/>
    </source>
</evidence>
<evidence type="ECO:0000256" key="10">
    <source>
        <dbReference type="ARBA" id="ARBA00023242"/>
    </source>
</evidence>
<proteinExistence type="inferred from homology"/>
<evidence type="ECO:0000256" key="7">
    <source>
        <dbReference type="ARBA" id="ARBA00023015"/>
    </source>
</evidence>
<evidence type="ECO:0000256" key="2">
    <source>
        <dbReference type="ARBA" id="ARBA00022491"/>
    </source>
</evidence>
<dbReference type="SMART" id="SM00355">
    <property type="entry name" value="ZnF_C2H2"/>
    <property type="match status" value="11"/>
</dbReference>
<dbReference type="FunFam" id="3.30.160.60:FF:000049">
    <property type="entry name" value="transcriptional repressor CTCF isoform X1"/>
    <property type="match status" value="2"/>
</dbReference>
<dbReference type="PANTHER" id="PTHR19818">
    <property type="entry name" value="ZINC FINGER PROTEIN ZIC AND GLI"/>
    <property type="match status" value="1"/>
</dbReference>
<feature type="domain" description="C2H2-type" evidence="15">
    <location>
        <begin position="545"/>
        <end position="573"/>
    </location>
</feature>
<evidence type="ECO:0000256" key="9">
    <source>
        <dbReference type="ARBA" id="ARBA00023163"/>
    </source>
</evidence>
<protein>
    <recommendedName>
        <fullName evidence="12">CCCTC-binding factor</fullName>
    </recommendedName>
</protein>
<evidence type="ECO:0000259" key="15">
    <source>
        <dbReference type="PROSITE" id="PS50157"/>
    </source>
</evidence>
<feature type="domain" description="C2H2-type" evidence="15">
    <location>
        <begin position="401"/>
        <end position="428"/>
    </location>
</feature>
<feature type="domain" description="C2H2-type" evidence="15">
    <location>
        <begin position="429"/>
        <end position="457"/>
    </location>
</feature>
<evidence type="ECO:0000256" key="6">
    <source>
        <dbReference type="ARBA" id="ARBA00022833"/>
    </source>
</evidence>